<comment type="caution">
    <text evidence="1">The sequence shown here is derived from an EMBL/GenBank/DDBJ whole genome shotgun (WGS) entry which is preliminary data.</text>
</comment>
<reference evidence="2" key="1">
    <citation type="journal article" date="2024" name="Front. Bioeng. Biotechnol.">
        <title>Genome-scale model development and genomic sequencing of the oleaginous clade Lipomyces.</title>
        <authorList>
            <person name="Czajka J.J."/>
            <person name="Han Y."/>
            <person name="Kim J."/>
            <person name="Mondo S.J."/>
            <person name="Hofstad B.A."/>
            <person name="Robles A."/>
            <person name="Haridas S."/>
            <person name="Riley R."/>
            <person name="LaButti K."/>
            <person name="Pangilinan J."/>
            <person name="Andreopoulos W."/>
            <person name="Lipzen A."/>
            <person name="Yan J."/>
            <person name="Wang M."/>
            <person name="Ng V."/>
            <person name="Grigoriev I.V."/>
            <person name="Spatafora J.W."/>
            <person name="Magnuson J.K."/>
            <person name="Baker S.E."/>
            <person name="Pomraning K.R."/>
        </authorList>
    </citation>
    <scope>NUCLEOTIDE SEQUENCE [LARGE SCALE GENOMIC DNA]</scope>
    <source>
        <strain evidence="2">CBS 10300</strain>
    </source>
</reference>
<dbReference type="Proteomes" id="UP001489719">
    <property type="component" value="Unassembled WGS sequence"/>
</dbReference>
<accession>A0ACC3TPP1</accession>
<sequence length="237" mass="26432">MRGHASTSSAKRIFQELSKLGEMVRWADEHRTSKCCSSCGEEMEKAVVVKRPQETRQAQSKGCLKRAMRTATLAARFAAKHGLPDPPPPAAAPPPTRADATHPAVRDDGRRRQPPRVDGDAYVARTRFRTGDAFPSPSDAGAYDRRQLLTPWGLKYCSNCNRLWCRDKNATHNFFSRMVFLLAQPKGAVADAVAESRQDGPGYLCRQVRQEQDDALAPKSKRVAKRKRVEVLDNECV</sequence>
<evidence type="ECO:0000313" key="2">
    <source>
        <dbReference type="Proteomes" id="UP001489719"/>
    </source>
</evidence>
<keyword evidence="2" id="KW-1185">Reference proteome</keyword>
<proteinExistence type="predicted"/>
<dbReference type="EMBL" id="MU970073">
    <property type="protein sequence ID" value="KAK9322665.1"/>
    <property type="molecule type" value="Genomic_DNA"/>
</dbReference>
<evidence type="ECO:0000313" key="1">
    <source>
        <dbReference type="EMBL" id="KAK9322665.1"/>
    </source>
</evidence>
<name>A0ACC3TPP1_9ASCO</name>
<protein>
    <submittedName>
        <fullName evidence="1">Uncharacterized protein</fullName>
    </submittedName>
</protein>
<organism evidence="1 2">
    <name type="scientific">Lipomyces orientalis</name>
    <dbReference type="NCBI Taxonomy" id="1233043"/>
    <lineage>
        <taxon>Eukaryota</taxon>
        <taxon>Fungi</taxon>
        <taxon>Dikarya</taxon>
        <taxon>Ascomycota</taxon>
        <taxon>Saccharomycotina</taxon>
        <taxon>Lipomycetes</taxon>
        <taxon>Lipomycetales</taxon>
        <taxon>Lipomycetaceae</taxon>
        <taxon>Lipomyces</taxon>
    </lineage>
</organism>
<gene>
    <name evidence="1" type="ORF">V1517DRAFT_259878</name>
</gene>